<keyword evidence="2" id="KW-1185">Reference proteome</keyword>
<reference evidence="2" key="1">
    <citation type="submission" date="2016-06" db="EMBL/GenBank/DDBJ databases">
        <title>Parallel loss of symbiosis genes in relatives of nitrogen-fixing non-legume Parasponia.</title>
        <authorList>
            <person name="Van Velzen R."/>
            <person name="Holmer R."/>
            <person name="Bu F."/>
            <person name="Rutten L."/>
            <person name="Van Zeijl A."/>
            <person name="Liu W."/>
            <person name="Santuari L."/>
            <person name="Cao Q."/>
            <person name="Sharma T."/>
            <person name="Shen D."/>
            <person name="Roswanjaya Y."/>
            <person name="Wardhani T."/>
            <person name="Kalhor M.S."/>
            <person name="Jansen J."/>
            <person name="Van den Hoogen J."/>
            <person name="Gungor B."/>
            <person name="Hartog M."/>
            <person name="Hontelez J."/>
            <person name="Verver J."/>
            <person name="Yang W.-C."/>
            <person name="Schijlen E."/>
            <person name="Repin R."/>
            <person name="Schilthuizen M."/>
            <person name="Schranz E."/>
            <person name="Heidstra R."/>
            <person name="Miyata K."/>
            <person name="Fedorova E."/>
            <person name="Kohlen W."/>
            <person name="Bisseling T."/>
            <person name="Smit S."/>
            <person name="Geurts R."/>
        </authorList>
    </citation>
    <scope>NUCLEOTIDE SEQUENCE [LARGE SCALE GENOMIC DNA]</scope>
    <source>
        <strain evidence="2">cv. WU1-14</strain>
    </source>
</reference>
<evidence type="ECO:0000313" key="1">
    <source>
        <dbReference type="EMBL" id="PON46531.1"/>
    </source>
</evidence>
<accession>A0A2P5BCP3</accession>
<proteinExistence type="predicted"/>
<sequence length="53" mass="6043">MISDPDIQAIERGRPNKDKQHMSVLLLKQIVTTMASFILHSSYFTNIQRSKGP</sequence>
<dbReference type="EMBL" id="JXTB01000309">
    <property type="protein sequence ID" value="PON46531.1"/>
    <property type="molecule type" value="Genomic_DNA"/>
</dbReference>
<gene>
    <name evidence="1" type="ORF">PanWU01x14_250630</name>
</gene>
<dbReference type="Proteomes" id="UP000237105">
    <property type="component" value="Unassembled WGS sequence"/>
</dbReference>
<protein>
    <submittedName>
        <fullName evidence="1">Uncharacterized protein</fullName>
    </submittedName>
</protein>
<comment type="caution">
    <text evidence="1">The sequence shown here is derived from an EMBL/GenBank/DDBJ whole genome shotgun (WGS) entry which is preliminary data.</text>
</comment>
<organism evidence="1 2">
    <name type="scientific">Parasponia andersonii</name>
    <name type="common">Sponia andersonii</name>
    <dbReference type="NCBI Taxonomy" id="3476"/>
    <lineage>
        <taxon>Eukaryota</taxon>
        <taxon>Viridiplantae</taxon>
        <taxon>Streptophyta</taxon>
        <taxon>Embryophyta</taxon>
        <taxon>Tracheophyta</taxon>
        <taxon>Spermatophyta</taxon>
        <taxon>Magnoliopsida</taxon>
        <taxon>eudicotyledons</taxon>
        <taxon>Gunneridae</taxon>
        <taxon>Pentapetalae</taxon>
        <taxon>rosids</taxon>
        <taxon>fabids</taxon>
        <taxon>Rosales</taxon>
        <taxon>Cannabaceae</taxon>
        <taxon>Parasponia</taxon>
    </lineage>
</organism>
<dbReference type="AlphaFoldDB" id="A0A2P5BCP3"/>
<name>A0A2P5BCP3_PARAD</name>
<evidence type="ECO:0000313" key="2">
    <source>
        <dbReference type="Proteomes" id="UP000237105"/>
    </source>
</evidence>